<dbReference type="SUPFAM" id="SSF109854">
    <property type="entry name" value="DinB/YfiT-like putative metalloenzymes"/>
    <property type="match status" value="1"/>
</dbReference>
<keyword evidence="2" id="KW-1185">Reference proteome</keyword>
<dbReference type="Gene3D" id="1.20.120.450">
    <property type="entry name" value="dinb family like domain"/>
    <property type="match status" value="1"/>
</dbReference>
<reference evidence="2" key="1">
    <citation type="journal article" date="2019" name="Int. J. Syst. Evol. Microbiol.">
        <title>The Global Catalogue of Microorganisms (GCM) 10K type strain sequencing project: providing services to taxonomists for standard genome sequencing and annotation.</title>
        <authorList>
            <consortium name="The Broad Institute Genomics Platform"/>
            <consortium name="The Broad Institute Genome Sequencing Center for Infectious Disease"/>
            <person name="Wu L."/>
            <person name="Ma J."/>
        </authorList>
    </citation>
    <scope>NUCLEOTIDE SEQUENCE [LARGE SCALE GENOMIC DNA]</scope>
    <source>
        <strain evidence="2">TISTR 1514</strain>
    </source>
</reference>
<dbReference type="InterPro" id="IPR034660">
    <property type="entry name" value="DinB/YfiT-like"/>
</dbReference>
<dbReference type="RefSeq" id="WP_019619788.1">
    <property type="nucleotide sequence ID" value="NZ_JBHUNE010000003.1"/>
</dbReference>
<comment type="caution">
    <text evidence="1">The sequence shown here is derived from an EMBL/GenBank/DDBJ whole genome shotgun (WGS) entry which is preliminary data.</text>
</comment>
<proteinExistence type="predicted"/>
<evidence type="ECO:0000313" key="1">
    <source>
        <dbReference type="EMBL" id="MFD2757897.1"/>
    </source>
</evidence>
<dbReference type="Proteomes" id="UP001597492">
    <property type="component" value="Unassembled WGS sequence"/>
</dbReference>
<dbReference type="InterPro" id="IPR007061">
    <property type="entry name" value="MST-like"/>
</dbReference>
<dbReference type="EMBL" id="JBHUNE010000003">
    <property type="protein sequence ID" value="MFD2757897.1"/>
    <property type="molecule type" value="Genomic_DNA"/>
</dbReference>
<name>A0ABW5UZQ3_9MICO</name>
<accession>A0ABW5UZQ3</accession>
<dbReference type="Pfam" id="PF04978">
    <property type="entry name" value="MST"/>
    <property type="match status" value="1"/>
</dbReference>
<evidence type="ECO:0000313" key="2">
    <source>
        <dbReference type="Proteomes" id="UP001597492"/>
    </source>
</evidence>
<organism evidence="1 2">
    <name type="scientific">Gulosibacter faecalis</name>
    <dbReference type="NCBI Taxonomy" id="272240"/>
    <lineage>
        <taxon>Bacteria</taxon>
        <taxon>Bacillati</taxon>
        <taxon>Actinomycetota</taxon>
        <taxon>Actinomycetes</taxon>
        <taxon>Micrococcales</taxon>
        <taxon>Microbacteriaceae</taxon>
        <taxon>Gulosibacter</taxon>
    </lineage>
</organism>
<protein>
    <submittedName>
        <fullName evidence="1">DUF664 domain-containing protein</fullName>
    </submittedName>
</protein>
<sequence length="190" mass="20521">MPFITRDITTENDGLAAFAAHNILQVATTLGGLTDDQLRATPSASAMSLGALARHCLKMFDNILLGLEAAPECPVMPEISDEENLALGLITPDAIRADDTAEALAAELVATAERAERLIEGIDLDTEMPVPEAPWFASAKRWNNRWAVLHLIEEAARHAGHADLIREHLDGAVAYDLNDRFDTELAAAQS</sequence>
<gene>
    <name evidence="1" type="ORF">ACFSW7_05850</name>
</gene>